<feature type="domain" description="Nudix hydrolase" evidence="2">
    <location>
        <begin position="29"/>
        <end position="161"/>
    </location>
</feature>
<accession>A0A0G0ZGR5</accession>
<keyword evidence="3" id="KW-0808">Transferase</keyword>
<reference evidence="3 4" key="1">
    <citation type="journal article" date="2015" name="Nature">
        <title>rRNA introns, odd ribosomes, and small enigmatic genomes across a large radiation of phyla.</title>
        <authorList>
            <person name="Brown C.T."/>
            <person name="Hug L.A."/>
            <person name="Thomas B.C."/>
            <person name="Sharon I."/>
            <person name="Castelle C.J."/>
            <person name="Singh A."/>
            <person name="Wilkins M.J."/>
            <person name="Williams K.H."/>
            <person name="Banfield J.F."/>
        </authorList>
    </citation>
    <scope>NUCLEOTIDE SEQUENCE [LARGE SCALE GENOMIC DNA]</scope>
</reference>
<dbReference type="PROSITE" id="PS51462">
    <property type="entry name" value="NUDIX"/>
    <property type="match status" value="1"/>
</dbReference>
<protein>
    <submittedName>
        <fullName evidence="3">Dimethyladenosine transferase</fullName>
    </submittedName>
</protein>
<evidence type="ECO:0000259" key="2">
    <source>
        <dbReference type="PROSITE" id="PS51462"/>
    </source>
</evidence>
<dbReference type="GO" id="GO:0016740">
    <property type="term" value="F:transferase activity"/>
    <property type="evidence" value="ECO:0007669"/>
    <property type="project" value="UniProtKB-KW"/>
</dbReference>
<evidence type="ECO:0000313" key="4">
    <source>
        <dbReference type="Proteomes" id="UP000034036"/>
    </source>
</evidence>
<proteinExistence type="predicted"/>
<evidence type="ECO:0000313" key="3">
    <source>
        <dbReference type="EMBL" id="KKS47950.1"/>
    </source>
</evidence>
<name>A0A0G0ZGR5_9BACT</name>
<dbReference type="AlphaFoldDB" id="A0A0G0ZGR5"/>
<dbReference type="SUPFAM" id="SSF55811">
    <property type="entry name" value="Nudix"/>
    <property type="match status" value="1"/>
</dbReference>
<dbReference type="EMBL" id="LCDF01000012">
    <property type="protein sequence ID" value="KKS47950.1"/>
    <property type="molecule type" value="Genomic_DNA"/>
</dbReference>
<gene>
    <name evidence="3" type="ORF">UV11_C0012G0007</name>
</gene>
<sequence>MQYIKIQFVNENDQVIGAGTKEEAWANGIIHRVVGIFVLNSRNELLIHKRSPGALTSPGLWDKSAGGHVDEGEDYLRAAYRETKEELGIDNFELEEITKFFLKEKEGKKIKNRFHMIYQTQYDGQIFYNIEEVAEIRWISFSDLEKWMKEKPMDFVRSFPVQYEKFKQTLERS</sequence>
<evidence type="ECO:0000256" key="1">
    <source>
        <dbReference type="ARBA" id="ARBA00022801"/>
    </source>
</evidence>
<keyword evidence="1" id="KW-0378">Hydrolase</keyword>
<dbReference type="Proteomes" id="UP000034036">
    <property type="component" value="Unassembled WGS sequence"/>
</dbReference>
<dbReference type="InterPro" id="IPR015797">
    <property type="entry name" value="NUDIX_hydrolase-like_dom_sf"/>
</dbReference>
<dbReference type="PANTHER" id="PTHR10885:SF0">
    <property type="entry name" value="ISOPENTENYL-DIPHOSPHATE DELTA-ISOMERASE"/>
    <property type="match status" value="1"/>
</dbReference>
<comment type="caution">
    <text evidence="3">The sequence shown here is derived from an EMBL/GenBank/DDBJ whole genome shotgun (WGS) entry which is preliminary data.</text>
</comment>
<dbReference type="InterPro" id="IPR000086">
    <property type="entry name" value="NUDIX_hydrolase_dom"/>
</dbReference>
<dbReference type="Pfam" id="PF00293">
    <property type="entry name" value="NUDIX"/>
    <property type="match status" value="1"/>
</dbReference>
<dbReference type="Gene3D" id="3.90.79.10">
    <property type="entry name" value="Nucleoside Triphosphate Pyrophosphohydrolase"/>
    <property type="match status" value="1"/>
</dbReference>
<dbReference type="GO" id="GO:0016787">
    <property type="term" value="F:hydrolase activity"/>
    <property type="evidence" value="ECO:0007669"/>
    <property type="project" value="UniProtKB-KW"/>
</dbReference>
<dbReference type="InterPro" id="IPR020084">
    <property type="entry name" value="NUDIX_hydrolase_CS"/>
</dbReference>
<dbReference type="PROSITE" id="PS00893">
    <property type="entry name" value="NUDIX_BOX"/>
    <property type="match status" value="1"/>
</dbReference>
<dbReference type="PANTHER" id="PTHR10885">
    <property type="entry name" value="ISOPENTENYL-DIPHOSPHATE DELTA-ISOMERASE"/>
    <property type="match status" value="1"/>
</dbReference>
<dbReference type="STRING" id="1618659.UV11_C0012G0007"/>
<organism evidence="3 4">
    <name type="scientific">Candidatus Giovannonibacteria bacterium GW2011_GWF2_42_19</name>
    <dbReference type="NCBI Taxonomy" id="1618659"/>
    <lineage>
        <taxon>Bacteria</taxon>
        <taxon>Candidatus Giovannoniibacteriota</taxon>
    </lineage>
</organism>